<evidence type="ECO:0000256" key="1">
    <source>
        <dbReference type="ARBA" id="ARBA00022553"/>
    </source>
</evidence>
<feature type="region of interest" description="Disordered" evidence="2">
    <location>
        <begin position="60"/>
        <end position="102"/>
    </location>
</feature>
<accession>A0A5B8M0E5</accession>
<dbReference type="Pfam" id="PF00498">
    <property type="entry name" value="FHA"/>
    <property type="match status" value="1"/>
</dbReference>
<feature type="compositionally biased region" description="Basic and acidic residues" evidence="2">
    <location>
        <begin position="73"/>
        <end position="85"/>
    </location>
</feature>
<dbReference type="PROSITE" id="PS50006">
    <property type="entry name" value="FHA_DOMAIN"/>
    <property type="match status" value="1"/>
</dbReference>
<protein>
    <submittedName>
        <fullName evidence="4">FHA domain-containing protein</fullName>
    </submittedName>
</protein>
<dbReference type="Proteomes" id="UP000320216">
    <property type="component" value="Chromosome"/>
</dbReference>
<dbReference type="InterPro" id="IPR000253">
    <property type="entry name" value="FHA_dom"/>
</dbReference>
<gene>
    <name evidence="4" type="ORF">FPZ11_04445</name>
</gene>
<dbReference type="Gene3D" id="2.60.200.20">
    <property type="match status" value="1"/>
</dbReference>
<reference evidence="4 5" key="1">
    <citation type="submission" date="2019-07" db="EMBL/GenBank/DDBJ databases">
        <title>Full genome sequence of Humibacter sp. WJ7-1.</title>
        <authorList>
            <person name="Im W.-T."/>
        </authorList>
    </citation>
    <scope>NUCLEOTIDE SEQUENCE [LARGE SCALE GENOMIC DNA]</scope>
    <source>
        <strain evidence="4 5">WJ7-1</strain>
    </source>
</reference>
<feature type="compositionally biased region" description="Pro residues" evidence="2">
    <location>
        <begin position="86"/>
        <end position="102"/>
    </location>
</feature>
<dbReference type="AlphaFoldDB" id="A0A5B8M0E5"/>
<proteinExistence type="predicted"/>
<dbReference type="InterPro" id="IPR008984">
    <property type="entry name" value="SMAD_FHA_dom_sf"/>
</dbReference>
<organism evidence="4 5">
    <name type="scientific">Humibacter ginsenosidimutans</name>
    <dbReference type="NCBI Taxonomy" id="2599293"/>
    <lineage>
        <taxon>Bacteria</taxon>
        <taxon>Bacillati</taxon>
        <taxon>Actinomycetota</taxon>
        <taxon>Actinomycetes</taxon>
        <taxon>Micrococcales</taxon>
        <taxon>Microbacteriaceae</taxon>
        <taxon>Humibacter</taxon>
    </lineage>
</organism>
<feature type="region of interest" description="Disordered" evidence="2">
    <location>
        <begin position="1"/>
        <end position="44"/>
    </location>
</feature>
<dbReference type="KEGG" id="huw:FPZ11_04445"/>
<keyword evidence="5" id="KW-1185">Reference proteome</keyword>
<feature type="compositionally biased region" description="Basic residues" evidence="2">
    <location>
        <begin position="1"/>
        <end position="12"/>
    </location>
</feature>
<feature type="domain" description="FHA" evidence="3">
    <location>
        <begin position="127"/>
        <end position="181"/>
    </location>
</feature>
<dbReference type="EMBL" id="CP042305">
    <property type="protein sequence ID" value="QDZ14127.1"/>
    <property type="molecule type" value="Genomic_DNA"/>
</dbReference>
<name>A0A5B8M0E5_9MICO</name>
<keyword evidence="1" id="KW-0597">Phosphoprotein</keyword>
<sequence length="217" mass="23056">MRRRHRGRHRDARHRDGQPAHVPGGLIERRAPGPPGLPHRAARTSRRAFSGVGIVSRVDSSGFITPPPGLVPPRHDTDTHTERVPPRTPLPVFRPPSPLSTPVPTPATPVWLLSLPTGARVPIDGALLVGRNPVRFDRWSDAELLAVADPARSVSKTHAVFEAQGDVVRVTDLHSTNGVTLLDASGAESALPAGAAITLGAGSVVKLGEFRLQILSA</sequence>
<evidence type="ECO:0000256" key="2">
    <source>
        <dbReference type="SAM" id="MobiDB-lite"/>
    </source>
</evidence>
<dbReference type="SUPFAM" id="SSF49879">
    <property type="entry name" value="SMAD/FHA domain"/>
    <property type="match status" value="1"/>
</dbReference>
<evidence type="ECO:0000259" key="3">
    <source>
        <dbReference type="PROSITE" id="PS50006"/>
    </source>
</evidence>
<evidence type="ECO:0000313" key="4">
    <source>
        <dbReference type="EMBL" id="QDZ14127.1"/>
    </source>
</evidence>
<dbReference type="OrthoDB" id="3254248at2"/>
<dbReference type="CDD" id="cd00060">
    <property type="entry name" value="FHA"/>
    <property type="match status" value="1"/>
</dbReference>
<evidence type="ECO:0000313" key="5">
    <source>
        <dbReference type="Proteomes" id="UP000320216"/>
    </source>
</evidence>